<evidence type="ECO:0000313" key="2">
    <source>
        <dbReference type="Proteomes" id="UP000827787"/>
    </source>
</evidence>
<protein>
    <submittedName>
        <fullName evidence="1">Uncharacterized protein</fullName>
    </submittedName>
</protein>
<proteinExistence type="predicted"/>
<keyword evidence="2" id="KW-1185">Reference proteome</keyword>
<accession>A0AAE7XHQ5</accession>
<evidence type="ECO:0000313" key="1">
    <source>
        <dbReference type="EMBL" id="QZE56242.1"/>
    </source>
</evidence>
<sequence>MTTPVIRFDEQTRQLLAKIFGIHKPFFVVRRDTIISGGDLGFRVYLSNGTNTVTVPRVKGLDLGDKLYLGDDEEVYEWHPHIGCTYMAIGDNQPEALAFGLHPIVFHKDSRNS</sequence>
<dbReference type="EMBL" id="MZ443770">
    <property type="protein sequence ID" value="QZE56242.1"/>
    <property type="molecule type" value="Genomic_DNA"/>
</dbReference>
<organism evidence="1 2">
    <name type="scientific">Erwinia phage pEa_SNUABM_3</name>
    <dbReference type="NCBI Taxonomy" id="2869552"/>
    <lineage>
        <taxon>Viruses</taxon>
        <taxon>Duplodnaviria</taxon>
        <taxon>Heunggongvirae</taxon>
        <taxon>Uroviricota</taxon>
        <taxon>Caudoviricetes</taxon>
        <taxon>Alexandravirus</taxon>
        <taxon>Alexandravirus SNUABM3</taxon>
    </lineage>
</organism>
<dbReference type="Proteomes" id="UP000827787">
    <property type="component" value="Segment"/>
</dbReference>
<name>A0AAE7XHQ5_9CAUD</name>
<reference evidence="1 2" key="1">
    <citation type="submission" date="2021-06" db="EMBL/GenBank/DDBJ databases">
        <title>Complete genome sequence of Erwinia phage pEa_SNUABM_03.</title>
        <authorList>
            <person name="Kim S.G."/>
            <person name="Park S.C."/>
        </authorList>
    </citation>
    <scope>NUCLEOTIDE SEQUENCE [LARGE SCALE GENOMIC DNA]</scope>
</reference>
<gene>
    <name evidence="1" type="ORF">pEaSNUABM3_00045</name>
</gene>